<feature type="domain" description="Phosphatidic acid phosphatase type 2/haloperoxidase" evidence="1">
    <location>
        <begin position="160"/>
        <end position="231"/>
    </location>
</feature>
<name>X1NLC3_9ZZZZ</name>
<dbReference type="InterPro" id="IPR000326">
    <property type="entry name" value="PAP2/HPO"/>
</dbReference>
<proteinExistence type="predicted"/>
<dbReference type="Pfam" id="PF01569">
    <property type="entry name" value="PAP2"/>
    <property type="match status" value="1"/>
</dbReference>
<accession>X1NLC3</accession>
<dbReference type="SUPFAM" id="SSF48317">
    <property type="entry name" value="Acid phosphatase/Vanadium-dependent haloperoxidase"/>
    <property type="match status" value="1"/>
</dbReference>
<comment type="caution">
    <text evidence="2">The sequence shown here is derived from an EMBL/GenBank/DDBJ whole genome shotgun (WGS) entry which is preliminary data.</text>
</comment>
<gene>
    <name evidence="2" type="ORF">S06H3_26743</name>
</gene>
<dbReference type="EMBL" id="BARV01015480">
    <property type="protein sequence ID" value="GAI30996.1"/>
    <property type="molecule type" value="Genomic_DNA"/>
</dbReference>
<evidence type="ECO:0000259" key="1">
    <source>
        <dbReference type="Pfam" id="PF01569"/>
    </source>
</evidence>
<feature type="non-terminal residue" evidence="2">
    <location>
        <position position="1"/>
    </location>
</feature>
<protein>
    <recommendedName>
        <fullName evidence="1">Phosphatidic acid phosphatase type 2/haloperoxidase domain-containing protein</fullName>
    </recommendedName>
</protein>
<dbReference type="AlphaFoldDB" id="X1NLC3"/>
<dbReference type="Gene3D" id="1.20.144.10">
    <property type="entry name" value="Phosphatidic acid phosphatase type 2/haloperoxidase"/>
    <property type="match status" value="1"/>
</dbReference>
<dbReference type="InterPro" id="IPR036938">
    <property type="entry name" value="PAP2/HPO_sf"/>
</dbReference>
<organism evidence="2">
    <name type="scientific">marine sediment metagenome</name>
    <dbReference type="NCBI Taxonomy" id="412755"/>
    <lineage>
        <taxon>unclassified sequences</taxon>
        <taxon>metagenomes</taxon>
        <taxon>ecological metagenomes</taxon>
    </lineage>
</organism>
<evidence type="ECO:0000313" key="2">
    <source>
        <dbReference type="EMBL" id="GAI30996.1"/>
    </source>
</evidence>
<reference evidence="2" key="1">
    <citation type="journal article" date="2014" name="Front. Microbiol.">
        <title>High frequency of phylogenetically diverse reductive dehalogenase-homologous genes in deep subseafloor sedimentary metagenomes.</title>
        <authorList>
            <person name="Kawai M."/>
            <person name="Futagami T."/>
            <person name="Toyoda A."/>
            <person name="Takaki Y."/>
            <person name="Nishi S."/>
            <person name="Hori S."/>
            <person name="Arai W."/>
            <person name="Tsubouchi T."/>
            <person name="Morono Y."/>
            <person name="Uchiyama I."/>
            <person name="Ito T."/>
            <person name="Fujiyama A."/>
            <person name="Inagaki F."/>
            <person name="Takami H."/>
        </authorList>
    </citation>
    <scope>NUCLEOTIDE SEQUENCE</scope>
    <source>
        <strain evidence="2">Expedition CK06-06</strain>
    </source>
</reference>
<sequence length="266" mass="28517">KFLGSAGAEVAGLPGKIIEGSKEGLEELSETSGYLLESATINIEDWPTRIIEDTKETFLKPDNMIALLLAGGASIAMHSSGADKELAENFDNPRVFHGFTDESLNIIGSPWTHLAASSLWYATSAKNQDEFNKQRAGAMLRALGVTSVITMSLKAIRDNDSPNGKKWAWPSAHAASSFTVASVLDEFYGPRVGIPAYAGACLVSYRMIDSGDHWGSDIIFGATLGWVVGHTFAGKHKELEVAGFKVVPYMAGNNGPAMGVSFVKRF</sequence>